<sequence>MPRCPGTNAQEWAPYSLPSRTNPNATIYLLTADCPRTPSLHLATPTPYQVPTLPQDLPPNSLTNSLTSSLNSSLINSLNILPAQFS</sequence>
<dbReference type="EMBL" id="MDYN01000006">
    <property type="protein sequence ID" value="OQD87008.1"/>
    <property type="molecule type" value="Genomic_DNA"/>
</dbReference>
<accession>A0A1V6QCR7</accession>
<dbReference type="AlphaFoldDB" id="A0A1V6QCR7"/>
<keyword evidence="2" id="KW-1185">Reference proteome</keyword>
<organism evidence="1 2">
    <name type="scientific">Penicillium antarcticum</name>
    <dbReference type="NCBI Taxonomy" id="416450"/>
    <lineage>
        <taxon>Eukaryota</taxon>
        <taxon>Fungi</taxon>
        <taxon>Dikarya</taxon>
        <taxon>Ascomycota</taxon>
        <taxon>Pezizomycotina</taxon>
        <taxon>Eurotiomycetes</taxon>
        <taxon>Eurotiomycetidae</taxon>
        <taxon>Eurotiales</taxon>
        <taxon>Aspergillaceae</taxon>
        <taxon>Penicillium</taxon>
    </lineage>
</organism>
<evidence type="ECO:0000313" key="2">
    <source>
        <dbReference type="Proteomes" id="UP000191672"/>
    </source>
</evidence>
<evidence type="ECO:0000313" key="1">
    <source>
        <dbReference type="EMBL" id="OQD87008.1"/>
    </source>
</evidence>
<gene>
    <name evidence="1" type="ORF">PENANT_c006G11138</name>
</gene>
<protein>
    <submittedName>
        <fullName evidence="1">Uncharacterized protein</fullName>
    </submittedName>
</protein>
<dbReference type="Proteomes" id="UP000191672">
    <property type="component" value="Unassembled WGS sequence"/>
</dbReference>
<name>A0A1V6QCR7_9EURO</name>
<proteinExistence type="predicted"/>
<comment type="caution">
    <text evidence="1">The sequence shown here is derived from an EMBL/GenBank/DDBJ whole genome shotgun (WGS) entry which is preliminary data.</text>
</comment>
<reference evidence="2" key="1">
    <citation type="journal article" date="2017" name="Nat. Microbiol.">
        <title>Global analysis of biosynthetic gene clusters reveals vast potential of secondary metabolite production in Penicillium species.</title>
        <authorList>
            <person name="Nielsen J.C."/>
            <person name="Grijseels S."/>
            <person name="Prigent S."/>
            <person name="Ji B."/>
            <person name="Dainat J."/>
            <person name="Nielsen K.F."/>
            <person name="Frisvad J.C."/>
            <person name="Workman M."/>
            <person name="Nielsen J."/>
        </authorList>
    </citation>
    <scope>NUCLEOTIDE SEQUENCE [LARGE SCALE GENOMIC DNA]</scope>
    <source>
        <strain evidence="2">IBT 31811</strain>
    </source>
</reference>